<dbReference type="STRING" id="700015.Corgl_1569"/>
<protein>
    <recommendedName>
        <fullName evidence="4">Carbon monoxide dehydrogenase subunit G</fullName>
    </recommendedName>
</protein>
<feature type="region of interest" description="Disordered" evidence="1">
    <location>
        <begin position="144"/>
        <end position="176"/>
    </location>
</feature>
<evidence type="ECO:0000313" key="3">
    <source>
        <dbReference type="Proteomes" id="UP000006851"/>
    </source>
</evidence>
<feature type="compositionally biased region" description="Basic and acidic residues" evidence="1">
    <location>
        <begin position="166"/>
        <end position="176"/>
    </location>
</feature>
<dbReference type="KEGG" id="cgo:Corgl_1569"/>
<dbReference type="EMBL" id="CP002628">
    <property type="protein sequence ID" value="AEB07668.1"/>
    <property type="molecule type" value="Genomic_DNA"/>
</dbReference>
<evidence type="ECO:0000313" key="2">
    <source>
        <dbReference type="EMBL" id="AEB07668.1"/>
    </source>
</evidence>
<evidence type="ECO:0000256" key="1">
    <source>
        <dbReference type="SAM" id="MobiDB-lite"/>
    </source>
</evidence>
<dbReference type="InterPro" id="IPR023393">
    <property type="entry name" value="START-like_dom_sf"/>
</dbReference>
<dbReference type="Gene3D" id="3.30.530.20">
    <property type="match status" value="1"/>
</dbReference>
<dbReference type="eggNOG" id="ENOG5031UZ3">
    <property type="taxonomic scope" value="Bacteria"/>
</dbReference>
<dbReference type="HOGENOM" id="CLU_130305_0_0_11"/>
<dbReference type="InterPro" id="IPR021701">
    <property type="entry name" value="DUF3284"/>
</dbReference>
<organism evidence="2 3">
    <name type="scientific">Coriobacterium glomerans (strain ATCC 49209 / DSM 20642 / JCM 10262 / PW2)</name>
    <dbReference type="NCBI Taxonomy" id="700015"/>
    <lineage>
        <taxon>Bacteria</taxon>
        <taxon>Bacillati</taxon>
        <taxon>Actinomycetota</taxon>
        <taxon>Coriobacteriia</taxon>
        <taxon>Coriobacteriales</taxon>
        <taxon>Coriobacteriaceae</taxon>
        <taxon>Coriobacterium</taxon>
    </lineage>
</organism>
<gene>
    <name evidence="2" type="ordered locus">Corgl_1569</name>
</gene>
<keyword evidence="3" id="KW-1185">Reference proteome</keyword>
<reference evidence="3" key="1">
    <citation type="journal article" date="2013" name="Stand. Genomic Sci.">
        <title>Complete genome sequence of Coriobacterium glomerans type strain (PW2(T)) from the midgut of Pyrrhocoris apterus L. (red soldier bug).</title>
        <authorList>
            <person name="Stackebrandt E."/>
            <person name="Zeytun A."/>
            <person name="Lapidus A."/>
            <person name="Nolan M."/>
            <person name="Lucas S."/>
            <person name="Hammon N."/>
            <person name="Deshpande S."/>
            <person name="Cheng J.F."/>
            <person name="Tapia R."/>
            <person name="Goodwin L.A."/>
            <person name="Pitluck S."/>
            <person name="Liolios K."/>
            <person name="Pagani I."/>
            <person name="Ivanova N."/>
            <person name="Mavromatis K."/>
            <person name="Mikhailova N."/>
            <person name="Huntemann M."/>
            <person name="Pati A."/>
            <person name="Chen A."/>
            <person name="Palaniappan K."/>
            <person name="Chang Y.J."/>
            <person name="Land M."/>
            <person name="Hauser L."/>
            <person name="Rohde M."/>
            <person name="Pukall R."/>
            <person name="Goker M."/>
            <person name="Detter J.C."/>
            <person name="Woyke T."/>
            <person name="Bristow J."/>
            <person name="Eisen J.A."/>
            <person name="Markowitz V."/>
            <person name="Hugenholtz P."/>
            <person name="Kyrpides N.C."/>
            <person name="Klenk H.P."/>
        </authorList>
    </citation>
    <scope>NUCLEOTIDE SEQUENCE</scope>
    <source>
        <strain evidence="3">ATCC 49209 / DSM 20642 / JCM 10262 / PW2</strain>
    </source>
</reference>
<dbReference type="AlphaFoldDB" id="F2NAZ0"/>
<evidence type="ECO:0008006" key="4">
    <source>
        <dbReference type="Google" id="ProtNLM"/>
    </source>
</evidence>
<dbReference type="Proteomes" id="UP000006851">
    <property type="component" value="Chromosome"/>
</dbReference>
<sequence>MRIVRTLDITSDEFFDYLEQRLLTEIEHATGERHAPSVLKAGFRYVSDPDDRYRRAEVRILAYVRGIEYRLSSVTATDDVTIGYRIEPHAGGIEVTYTQEIGSDLTSSQGPLMRGFSQAVYLSRMAQSLMAIQDAILDARDGVPVTSSRGASSGPSRFGSARPGRRLRDMLIERKR</sequence>
<feature type="compositionally biased region" description="Polar residues" evidence="1">
    <location>
        <begin position="145"/>
        <end position="155"/>
    </location>
</feature>
<dbReference type="RefSeq" id="WP_013709410.1">
    <property type="nucleotide sequence ID" value="NC_015389.1"/>
</dbReference>
<dbReference type="Pfam" id="PF11687">
    <property type="entry name" value="DUF3284"/>
    <property type="match status" value="1"/>
</dbReference>
<proteinExistence type="predicted"/>
<accession>F2NAZ0</accession>
<name>F2NAZ0_CORGP</name>